<evidence type="ECO:0000256" key="1">
    <source>
        <dbReference type="SAM" id="Phobius"/>
    </source>
</evidence>
<name>A0A0F7JV71_9GAMM</name>
<protein>
    <submittedName>
        <fullName evidence="2">Uncharacterized protein</fullName>
    </submittedName>
</protein>
<dbReference type="InterPro" id="IPR045387">
    <property type="entry name" value="DUF6524"/>
</dbReference>
<keyword evidence="3" id="KW-1185">Reference proteome</keyword>
<evidence type="ECO:0000313" key="3">
    <source>
        <dbReference type="Proteomes" id="UP000034410"/>
    </source>
</evidence>
<feature type="transmembrane region" description="Helical" evidence="1">
    <location>
        <begin position="102"/>
        <end position="121"/>
    </location>
</feature>
<dbReference type="RefSeq" id="WP_046858395.1">
    <property type="nucleotide sequence ID" value="NZ_CP011412.1"/>
</dbReference>
<dbReference type="EMBL" id="CP011412">
    <property type="protein sequence ID" value="AKH19457.1"/>
    <property type="molecule type" value="Genomic_DNA"/>
</dbReference>
<reference evidence="2 3" key="1">
    <citation type="journal article" date="2015" name="Genome Announc.">
        <title>Complete Genome Sequence of Sedimenticola thiotaurini Strain SIP-G1, a Polyphosphate- and Polyhydroxyalkanoate-Accumulating Sulfur-Oxidizing Gammaproteobacterium Isolated from Salt Marsh Sediments.</title>
        <authorList>
            <person name="Flood B.E."/>
            <person name="Jones D.S."/>
            <person name="Bailey J.V."/>
        </authorList>
    </citation>
    <scope>NUCLEOTIDE SEQUENCE [LARGE SCALE GENOMIC DNA]</scope>
    <source>
        <strain evidence="2 3">SIP-G1</strain>
    </source>
</reference>
<organism evidence="2 3">
    <name type="scientific">Sedimenticola thiotaurini</name>
    <dbReference type="NCBI Taxonomy" id="1543721"/>
    <lineage>
        <taxon>Bacteria</taxon>
        <taxon>Pseudomonadati</taxon>
        <taxon>Pseudomonadota</taxon>
        <taxon>Gammaproteobacteria</taxon>
        <taxon>Chromatiales</taxon>
        <taxon>Sedimenticolaceae</taxon>
        <taxon>Sedimenticola</taxon>
    </lineage>
</organism>
<dbReference type="Proteomes" id="UP000034410">
    <property type="component" value="Chromosome"/>
</dbReference>
<evidence type="ECO:0000313" key="2">
    <source>
        <dbReference type="EMBL" id="AKH19457.1"/>
    </source>
</evidence>
<proteinExistence type="predicted"/>
<keyword evidence="1" id="KW-0812">Transmembrane</keyword>
<accession>A0A0F7JV71</accession>
<gene>
    <name evidence="2" type="ORF">AAY24_02830</name>
</gene>
<dbReference type="PATRIC" id="fig|1543721.4.peg.594"/>
<feature type="transmembrane region" description="Helical" evidence="1">
    <location>
        <begin position="46"/>
        <end position="63"/>
    </location>
</feature>
<dbReference type="OrthoDB" id="7272344at2"/>
<dbReference type="AlphaFoldDB" id="A0A0F7JV71"/>
<keyword evidence="1" id="KW-1133">Transmembrane helix</keyword>
<feature type="transmembrane region" description="Helical" evidence="1">
    <location>
        <begin position="12"/>
        <end position="34"/>
    </location>
</feature>
<feature type="transmembrane region" description="Helical" evidence="1">
    <location>
        <begin position="70"/>
        <end position="90"/>
    </location>
</feature>
<dbReference type="Pfam" id="PF20134">
    <property type="entry name" value="DUF6524"/>
    <property type="match status" value="1"/>
</dbReference>
<sequence>MADRSFNFAGFMIRWILALFLVFCTYNPSGYSWYHWLMGAENKIEPLLILAAVLLLIGWVIYVRATARSLGILGTLLALALFGTLVWALIYYQIISLSNTTLLSYIVLVILSAVMATGLSWSHIRRRISGQLDVDDRDDD</sequence>
<dbReference type="KEGG" id="seds:AAY24_02830"/>
<keyword evidence="1" id="KW-0472">Membrane</keyword>